<proteinExistence type="predicted"/>
<organism evidence="1 2">
    <name type="scientific">Geobacter soli</name>
    <dbReference type="NCBI Taxonomy" id="1510391"/>
    <lineage>
        <taxon>Bacteria</taxon>
        <taxon>Pseudomonadati</taxon>
        <taxon>Thermodesulfobacteriota</taxon>
        <taxon>Desulfuromonadia</taxon>
        <taxon>Geobacterales</taxon>
        <taxon>Geobacteraceae</taxon>
        <taxon>Geobacter</taxon>
    </lineage>
</organism>
<dbReference type="Proteomes" id="UP000031433">
    <property type="component" value="Unassembled WGS sequence"/>
</dbReference>
<gene>
    <name evidence="1" type="ORF">SE37_07495</name>
</gene>
<comment type="caution">
    <text evidence="1">The sequence shown here is derived from an EMBL/GenBank/DDBJ whole genome shotgun (WGS) entry which is preliminary data.</text>
</comment>
<accession>A0A0C1QWH8</accession>
<protein>
    <submittedName>
        <fullName evidence="1">Uncharacterized protein</fullName>
    </submittedName>
</protein>
<name>A0A0C1QWH8_9BACT</name>
<reference evidence="1 2" key="1">
    <citation type="submission" date="2015-01" db="EMBL/GenBank/DDBJ databases">
        <title>Genome sequence of the anaerobic bacterium Geobacter soli GSS01, a dissimilatory Fe(III) reducer from soil.</title>
        <authorList>
            <person name="Yang G."/>
            <person name="Zhou S."/>
        </authorList>
    </citation>
    <scope>NUCLEOTIDE SEQUENCE [LARGE SCALE GENOMIC DNA]</scope>
    <source>
        <strain evidence="1 2">GSS01</strain>
    </source>
</reference>
<dbReference type="EMBL" id="JXBL01000001">
    <property type="protein sequence ID" value="KIE42486.1"/>
    <property type="molecule type" value="Genomic_DNA"/>
</dbReference>
<evidence type="ECO:0000313" key="1">
    <source>
        <dbReference type="EMBL" id="KIE42486.1"/>
    </source>
</evidence>
<keyword evidence="2" id="KW-1185">Reference proteome</keyword>
<evidence type="ECO:0000313" key="2">
    <source>
        <dbReference type="Proteomes" id="UP000031433"/>
    </source>
</evidence>
<dbReference type="RefSeq" id="WP_039645100.1">
    <property type="nucleotide sequence ID" value="NZ_JXBL01000001.1"/>
</dbReference>
<dbReference type="AlphaFoldDB" id="A0A0C1QWH8"/>
<sequence length="83" mass="9600">MVQNEIVMTLSQKLSDPSEVVYAITMKDLVVAIAGRLREDALHLTAEELLLARDEVRETFGHYLDEREIFELALDQWDVVRQL</sequence>